<reference evidence="4 5" key="1">
    <citation type="journal article" date="2016" name="Nat. Commun.">
        <title>Thousands of microbial genomes shed light on interconnected biogeochemical processes in an aquifer system.</title>
        <authorList>
            <person name="Anantharaman K."/>
            <person name="Brown C.T."/>
            <person name="Hug L.A."/>
            <person name="Sharon I."/>
            <person name="Castelle C.J."/>
            <person name="Probst A.J."/>
            <person name="Thomas B.C."/>
            <person name="Singh A."/>
            <person name="Wilkins M.J."/>
            <person name="Karaoz U."/>
            <person name="Brodie E.L."/>
            <person name="Williams K.H."/>
            <person name="Hubbard S.S."/>
            <person name="Banfield J.F."/>
        </authorList>
    </citation>
    <scope>NUCLEOTIDE SEQUENCE [LARGE SCALE GENOMIC DNA]</scope>
</reference>
<keyword evidence="2" id="KW-0812">Transmembrane</keyword>
<feature type="chain" id="PRO_5009583382" evidence="3">
    <location>
        <begin position="29"/>
        <end position="706"/>
    </location>
</feature>
<organism evidence="4 5">
    <name type="scientific">Candidatus Sungbacteria bacterium RIFCSPHIGHO2_01_FULL_50_25</name>
    <dbReference type="NCBI Taxonomy" id="1802265"/>
    <lineage>
        <taxon>Bacteria</taxon>
        <taxon>Candidatus Sungiibacteriota</taxon>
    </lineage>
</organism>
<proteinExistence type="predicted"/>
<feature type="region of interest" description="Disordered" evidence="1">
    <location>
        <begin position="668"/>
        <end position="706"/>
    </location>
</feature>
<feature type="transmembrane region" description="Helical" evidence="2">
    <location>
        <begin position="99"/>
        <end position="119"/>
    </location>
</feature>
<keyword evidence="2" id="KW-0472">Membrane</keyword>
<feature type="transmembrane region" description="Helical" evidence="2">
    <location>
        <begin position="298"/>
        <end position="317"/>
    </location>
</feature>
<protein>
    <submittedName>
        <fullName evidence="4">Uncharacterized protein</fullName>
    </submittedName>
</protein>
<keyword evidence="3" id="KW-0732">Signal</keyword>
<comment type="caution">
    <text evidence="4">The sequence shown here is derived from an EMBL/GenBank/DDBJ whole genome shotgun (WGS) entry which is preliminary data.</text>
</comment>
<feature type="transmembrane region" description="Helical" evidence="2">
    <location>
        <begin position="393"/>
        <end position="410"/>
    </location>
</feature>
<evidence type="ECO:0000256" key="3">
    <source>
        <dbReference type="SAM" id="SignalP"/>
    </source>
</evidence>
<evidence type="ECO:0000313" key="4">
    <source>
        <dbReference type="EMBL" id="OGZ95903.1"/>
    </source>
</evidence>
<dbReference type="EMBL" id="MHQD01000026">
    <property type="protein sequence ID" value="OGZ95903.1"/>
    <property type="molecule type" value="Genomic_DNA"/>
</dbReference>
<feature type="transmembrane region" description="Helical" evidence="2">
    <location>
        <begin position="353"/>
        <end position="373"/>
    </location>
</feature>
<feature type="transmembrane region" description="Helical" evidence="2">
    <location>
        <begin position="256"/>
        <end position="277"/>
    </location>
</feature>
<feature type="transmembrane region" description="Helical" evidence="2">
    <location>
        <begin position="131"/>
        <end position="152"/>
    </location>
</feature>
<gene>
    <name evidence="4" type="ORF">A2847_02000</name>
</gene>
<feature type="transmembrane region" description="Helical" evidence="2">
    <location>
        <begin position="417"/>
        <end position="441"/>
    </location>
</feature>
<dbReference type="AlphaFoldDB" id="A0A1G2K9K3"/>
<evidence type="ECO:0000313" key="5">
    <source>
        <dbReference type="Proteomes" id="UP000178574"/>
    </source>
</evidence>
<name>A0A1G2K9K3_9BACT</name>
<feature type="transmembrane region" description="Helical" evidence="2">
    <location>
        <begin position="323"/>
        <end position="341"/>
    </location>
</feature>
<sequence length="706" mass="77067">MKNFSLKRTFYALLSTLAGTAFASSAYAAAGDVVTDFAKGLSTPAAGLVYVILYIVREISVYIAMAAAALLNTFFYINVVTVPSGIPVVPIAWAALRDLTNGAFLLIILWIAFTIILNLDQWGGKRLLFRVIMVALLINFSLLMVTIVFGVANQLGAIFAKNMPDDPGRFIVDAIDLQNVGSVPTKTQISDMSAYDLQREINTGAIISQNTNPIKDTLLASLGVEPVQAQAAAGVGCAGGLLIGTALIPLTGGLSLATGAAFCIGGAVFTGVLNWITGWFSNLFDRLVSASVRMFTQTIFILFTAVTMFLGAITLIIRYGVMIALSVLAPLAFLAAIVPKMQKYFDLWLSTMLRWAFFVPLFYLMMYLGFFIISKVDLAAPHGGGPSGSFDRMLVPFVGLLFMWIALKLARQTGGAIAGAGVGLVAKAGLLAAGGVGALALKGGAAAMARAPEQTQKFAQGLRRIPGIGRKMEAGVMGLGKERKEDIETRMKEVDHYSSEDVAKRYKGAVSSREKAAMAAVLAKRKEMDQHLDENERKEAVKHAERFGVAKDMYKTNPHLIEKDNVDERVKEKRKVLKDADKLGLAPEAYDDDEVILGIITNIKGRKEVKKIAEEAPAVYQRIKDVMKTRQQQLVNIAAVMDRTSGLRHEGAAALRAFDEYELHLANEMQRNERRGRANERRREQEERRERERAAEARVNPEDFIT</sequence>
<evidence type="ECO:0000256" key="2">
    <source>
        <dbReference type="SAM" id="Phobius"/>
    </source>
</evidence>
<evidence type="ECO:0000256" key="1">
    <source>
        <dbReference type="SAM" id="MobiDB-lite"/>
    </source>
</evidence>
<keyword evidence="2" id="KW-1133">Transmembrane helix</keyword>
<dbReference type="Proteomes" id="UP000178574">
    <property type="component" value="Unassembled WGS sequence"/>
</dbReference>
<feature type="signal peptide" evidence="3">
    <location>
        <begin position="1"/>
        <end position="28"/>
    </location>
</feature>
<accession>A0A1G2K9K3</accession>